<dbReference type="InterPro" id="IPR003595">
    <property type="entry name" value="Tyr_Pase_cat"/>
</dbReference>
<dbReference type="InterPro" id="IPR016130">
    <property type="entry name" value="Tyr_Pase_AS"/>
</dbReference>
<feature type="compositionally biased region" description="Low complexity" evidence="8">
    <location>
        <begin position="340"/>
        <end position="357"/>
    </location>
</feature>
<dbReference type="OrthoDB" id="9450131at2759"/>
<dbReference type="GO" id="GO:0070373">
    <property type="term" value="P:negative regulation of ERK1 and ERK2 cascade"/>
    <property type="evidence" value="ECO:0007669"/>
    <property type="project" value="TreeGrafter"/>
</dbReference>
<dbReference type="GO" id="GO:0009653">
    <property type="term" value="P:anatomical structure morphogenesis"/>
    <property type="evidence" value="ECO:0007669"/>
    <property type="project" value="UniProtKB-ARBA"/>
</dbReference>
<evidence type="ECO:0000256" key="2">
    <source>
        <dbReference type="ARBA" id="ARBA00009701"/>
    </source>
</evidence>
<feature type="domain" description="Tyrosine-protein phosphatase" evidence="10">
    <location>
        <begin position="6"/>
        <end position="280"/>
    </location>
</feature>
<dbReference type="GO" id="GO:0048666">
    <property type="term" value="P:neuron development"/>
    <property type="evidence" value="ECO:0007669"/>
    <property type="project" value="UniProtKB-ARBA"/>
</dbReference>
<feature type="region of interest" description="Disordered" evidence="8">
    <location>
        <begin position="340"/>
        <end position="406"/>
    </location>
</feature>
<dbReference type="SMART" id="SM00194">
    <property type="entry name" value="PTPc"/>
    <property type="match status" value="1"/>
</dbReference>
<keyword evidence="9" id="KW-0812">Transmembrane</keyword>
<gene>
    <name evidence="12" type="ORF">PMACD_LOCUS490</name>
</gene>
<reference evidence="12" key="1">
    <citation type="submission" date="2021-02" db="EMBL/GenBank/DDBJ databases">
        <authorList>
            <person name="Steward A R."/>
        </authorList>
    </citation>
    <scope>NUCLEOTIDE SEQUENCE</scope>
</reference>
<evidence type="ECO:0000313" key="12">
    <source>
        <dbReference type="EMBL" id="CAF4748112.1"/>
    </source>
</evidence>
<dbReference type="GO" id="GO:0019901">
    <property type="term" value="F:protein kinase binding"/>
    <property type="evidence" value="ECO:0007669"/>
    <property type="project" value="TreeGrafter"/>
</dbReference>
<dbReference type="PRINTS" id="PR00700">
    <property type="entry name" value="PRTYPHPHTASE"/>
</dbReference>
<dbReference type="GO" id="GO:0005737">
    <property type="term" value="C:cytoplasm"/>
    <property type="evidence" value="ECO:0007669"/>
    <property type="project" value="TreeGrafter"/>
</dbReference>
<dbReference type="GO" id="GO:0046426">
    <property type="term" value="P:negative regulation of receptor signaling pathway via JAK-STAT"/>
    <property type="evidence" value="ECO:0007669"/>
    <property type="project" value="TreeGrafter"/>
</dbReference>
<proteinExistence type="inferred from homology"/>
<protein>
    <recommendedName>
        <fullName evidence="3">protein-tyrosine-phosphatase</fullName>
        <ecNumber evidence="3">3.1.3.48</ecNumber>
    </recommendedName>
</protein>
<comment type="caution">
    <text evidence="12">The sequence shown here is derived from an EMBL/GenBank/DDBJ whole genome shotgun (WGS) entry which is preliminary data.</text>
</comment>
<keyword evidence="13" id="KW-1185">Reference proteome</keyword>
<evidence type="ECO:0000256" key="1">
    <source>
        <dbReference type="ARBA" id="ARBA00004308"/>
    </source>
</evidence>
<evidence type="ECO:0000256" key="9">
    <source>
        <dbReference type="SAM" id="Phobius"/>
    </source>
</evidence>
<keyword evidence="9" id="KW-1133">Transmembrane helix</keyword>
<dbReference type="PROSITE" id="PS50055">
    <property type="entry name" value="TYR_PHOSPHATASE_PTP"/>
    <property type="match status" value="1"/>
</dbReference>
<evidence type="ECO:0000256" key="8">
    <source>
        <dbReference type="SAM" id="MobiDB-lite"/>
    </source>
</evidence>
<dbReference type="InterPro" id="IPR000387">
    <property type="entry name" value="Tyr_Pase_dom"/>
</dbReference>
<dbReference type="Proteomes" id="UP000663880">
    <property type="component" value="Unassembled WGS sequence"/>
</dbReference>
<evidence type="ECO:0000256" key="6">
    <source>
        <dbReference type="ARBA" id="ARBA00022912"/>
    </source>
</evidence>
<evidence type="ECO:0000313" key="13">
    <source>
        <dbReference type="Proteomes" id="UP000663880"/>
    </source>
</evidence>
<organism evidence="12 13">
    <name type="scientific">Pieris macdunnoughi</name>
    <dbReference type="NCBI Taxonomy" id="345717"/>
    <lineage>
        <taxon>Eukaryota</taxon>
        <taxon>Metazoa</taxon>
        <taxon>Ecdysozoa</taxon>
        <taxon>Arthropoda</taxon>
        <taxon>Hexapoda</taxon>
        <taxon>Insecta</taxon>
        <taxon>Pterygota</taxon>
        <taxon>Neoptera</taxon>
        <taxon>Endopterygota</taxon>
        <taxon>Lepidoptera</taxon>
        <taxon>Glossata</taxon>
        <taxon>Ditrysia</taxon>
        <taxon>Papilionoidea</taxon>
        <taxon>Pieridae</taxon>
        <taxon>Pierinae</taxon>
        <taxon>Pieris</taxon>
    </lineage>
</organism>
<evidence type="ECO:0000256" key="5">
    <source>
        <dbReference type="ARBA" id="ARBA00022801"/>
    </source>
</evidence>
<evidence type="ECO:0000259" key="11">
    <source>
        <dbReference type="PROSITE" id="PS50056"/>
    </source>
</evidence>
<dbReference type="PANTHER" id="PTHR46047:SF3">
    <property type="entry name" value="TYROSINE-PROTEIN PHOSPHATASE NON-RECEPTOR TYPE 61F"/>
    <property type="match status" value="1"/>
</dbReference>
<sequence>MALTNIEKEYEDFVKKNSWLLIYYKICREGQSQNLTTIEAKKPHNKHLNRYRDVSPYDHTRVKLNRIERDYINANYVNIPRANRKYILTQGPLAATMGHFWLMVWEQCCTGIIMLNRLIENKETKCHQYWPGEVGSESIYEDVQLAVTLISEQNKNYYILRKFKLQDLESMKTREILQFHYITWPDFKVPKSPTQFLEFLNDVRSSGILESSGPPIVHCSAGIGRSGTFCLVDSTLFSMESEGVNNVDLKEILKNMRTQRMGLIQNTDQFRFSYLAIIEGVKRFDPNYKEAEEIYSEVDVSSSETLNIDPSCAPPLPPRGASLETRPCFGPLPPVPVDSIQDDLCSSSDSSEYNSPSRFGHLEDDKKEESEELQEGPTLRVKAGTQNLRRPLWRLSTPEPEKKPKKPKWLPISIIMALGIFAIGFIYVYY</sequence>
<dbReference type="Gene3D" id="3.90.190.10">
    <property type="entry name" value="Protein tyrosine phosphatase superfamily"/>
    <property type="match status" value="1"/>
</dbReference>
<dbReference type="GO" id="GO:0012505">
    <property type="term" value="C:endomembrane system"/>
    <property type="evidence" value="ECO:0007669"/>
    <property type="project" value="UniProtKB-SubCell"/>
</dbReference>
<dbReference type="InterPro" id="IPR051985">
    <property type="entry name" value="NR_tyrosine_phosphatase"/>
</dbReference>
<keyword evidence="4" id="KW-0597">Phosphoprotein</keyword>
<dbReference type="InterPro" id="IPR029021">
    <property type="entry name" value="Prot-tyrosine_phosphatase-like"/>
</dbReference>
<comment type="similarity">
    <text evidence="2">Belongs to the protein-tyrosine phosphatase family. Non-receptor class 1 subfamily.</text>
</comment>
<dbReference type="PROSITE" id="PS50056">
    <property type="entry name" value="TYR_PHOSPHATASE_2"/>
    <property type="match status" value="1"/>
</dbReference>
<evidence type="ECO:0000256" key="4">
    <source>
        <dbReference type="ARBA" id="ARBA00022553"/>
    </source>
</evidence>
<feature type="transmembrane region" description="Helical" evidence="9">
    <location>
        <begin position="409"/>
        <end position="429"/>
    </location>
</feature>
<accession>A0A821LAX8</accession>
<name>A0A821LAX8_9NEOP</name>
<dbReference type="InterPro" id="IPR000242">
    <property type="entry name" value="PTP_cat"/>
</dbReference>
<dbReference type="SMART" id="SM00404">
    <property type="entry name" value="PTPc_motif"/>
    <property type="match status" value="1"/>
</dbReference>
<dbReference type="Pfam" id="PF00102">
    <property type="entry name" value="Y_phosphatase"/>
    <property type="match status" value="1"/>
</dbReference>
<keyword evidence="7 9" id="KW-0472">Membrane</keyword>
<dbReference type="EC" id="3.1.3.48" evidence="3"/>
<evidence type="ECO:0000259" key="10">
    <source>
        <dbReference type="PROSITE" id="PS50055"/>
    </source>
</evidence>
<keyword evidence="6" id="KW-0904">Protein phosphatase</keyword>
<evidence type="ECO:0000256" key="3">
    <source>
        <dbReference type="ARBA" id="ARBA00013064"/>
    </source>
</evidence>
<dbReference type="GO" id="GO:0005634">
    <property type="term" value="C:nucleus"/>
    <property type="evidence" value="ECO:0007669"/>
    <property type="project" value="TreeGrafter"/>
</dbReference>
<comment type="subcellular location">
    <subcellularLocation>
        <location evidence="1">Endomembrane system</location>
    </subcellularLocation>
</comment>
<dbReference type="PANTHER" id="PTHR46047">
    <property type="entry name" value="TYROSINE-PROTEIN PHOSPHATASE NON-RECEPTOR TYPE 61F"/>
    <property type="match status" value="1"/>
</dbReference>
<feature type="compositionally biased region" description="Basic and acidic residues" evidence="8">
    <location>
        <begin position="360"/>
        <end position="369"/>
    </location>
</feature>
<feature type="domain" description="Tyrosine specific protein phosphatases" evidence="11">
    <location>
        <begin position="194"/>
        <end position="271"/>
    </location>
</feature>
<keyword evidence="5" id="KW-0378">Hydrolase</keyword>
<evidence type="ECO:0000256" key="7">
    <source>
        <dbReference type="ARBA" id="ARBA00023136"/>
    </source>
</evidence>
<dbReference type="GO" id="GO:0004726">
    <property type="term" value="F:non-membrane spanning protein tyrosine phosphatase activity"/>
    <property type="evidence" value="ECO:0007669"/>
    <property type="project" value="TreeGrafter"/>
</dbReference>
<dbReference type="SUPFAM" id="SSF52799">
    <property type="entry name" value="(Phosphotyrosine protein) phosphatases II"/>
    <property type="match status" value="1"/>
</dbReference>
<dbReference type="EMBL" id="CAJOBZ010000001">
    <property type="protein sequence ID" value="CAF4748112.1"/>
    <property type="molecule type" value="Genomic_DNA"/>
</dbReference>
<dbReference type="PROSITE" id="PS00383">
    <property type="entry name" value="TYR_PHOSPHATASE_1"/>
    <property type="match status" value="1"/>
</dbReference>
<dbReference type="AlphaFoldDB" id="A0A821LAX8"/>